<evidence type="ECO:0000256" key="1">
    <source>
        <dbReference type="SAM" id="SignalP"/>
    </source>
</evidence>
<dbReference type="EMBL" id="ML121585">
    <property type="protein sequence ID" value="RPB19726.1"/>
    <property type="molecule type" value="Genomic_DNA"/>
</dbReference>
<dbReference type="Proteomes" id="UP000267821">
    <property type="component" value="Unassembled WGS sequence"/>
</dbReference>
<keyword evidence="3" id="KW-1185">Reference proteome</keyword>
<protein>
    <recommendedName>
        <fullName evidence="4">Secreted protein</fullName>
    </recommendedName>
</protein>
<dbReference type="AlphaFoldDB" id="A0A3N4LAQ0"/>
<feature type="chain" id="PRO_5017967919" description="Secreted protein" evidence="1">
    <location>
        <begin position="21"/>
        <end position="94"/>
    </location>
</feature>
<organism evidence="2 3">
    <name type="scientific">Terfezia boudieri ATCC MYA-4762</name>
    <dbReference type="NCBI Taxonomy" id="1051890"/>
    <lineage>
        <taxon>Eukaryota</taxon>
        <taxon>Fungi</taxon>
        <taxon>Dikarya</taxon>
        <taxon>Ascomycota</taxon>
        <taxon>Pezizomycotina</taxon>
        <taxon>Pezizomycetes</taxon>
        <taxon>Pezizales</taxon>
        <taxon>Pezizaceae</taxon>
        <taxon>Terfezia</taxon>
    </lineage>
</organism>
<dbReference type="InParanoid" id="A0A3N4LAQ0"/>
<evidence type="ECO:0000313" key="2">
    <source>
        <dbReference type="EMBL" id="RPB19726.1"/>
    </source>
</evidence>
<evidence type="ECO:0008006" key="4">
    <source>
        <dbReference type="Google" id="ProtNLM"/>
    </source>
</evidence>
<accession>A0A3N4LAQ0</accession>
<proteinExistence type="predicted"/>
<feature type="signal peptide" evidence="1">
    <location>
        <begin position="1"/>
        <end position="20"/>
    </location>
</feature>
<name>A0A3N4LAQ0_9PEZI</name>
<reference evidence="2 3" key="1">
    <citation type="journal article" date="2018" name="Nat. Ecol. Evol.">
        <title>Pezizomycetes genomes reveal the molecular basis of ectomycorrhizal truffle lifestyle.</title>
        <authorList>
            <person name="Murat C."/>
            <person name="Payen T."/>
            <person name="Noel B."/>
            <person name="Kuo A."/>
            <person name="Morin E."/>
            <person name="Chen J."/>
            <person name="Kohler A."/>
            <person name="Krizsan K."/>
            <person name="Balestrini R."/>
            <person name="Da Silva C."/>
            <person name="Montanini B."/>
            <person name="Hainaut M."/>
            <person name="Levati E."/>
            <person name="Barry K.W."/>
            <person name="Belfiori B."/>
            <person name="Cichocki N."/>
            <person name="Clum A."/>
            <person name="Dockter R.B."/>
            <person name="Fauchery L."/>
            <person name="Guy J."/>
            <person name="Iotti M."/>
            <person name="Le Tacon F."/>
            <person name="Lindquist E.A."/>
            <person name="Lipzen A."/>
            <person name="Malagnac F."/>
            <person name="Mello A."/>
            <person name="Molinier V."/>
            <person name="Miyauchi S."/>
            <person name="Poulain J."/>
            <person name="Riccioni C."/>
            <person name="Rubini A."/>
            <person name="Sitrit Y."/>
            <person name="Splivallo R."/>
            <person name="Traeger S."/>
            <person name="Wang M."/>
            <person name="Zifcakova L."/>
            <person name="Wipf D."/>
            <person name="Zambonelli A."/>
            <person name="Paolocci F."/>
            <person name="Nowrousian M."/>
            <person name="Ottonello S."/>
            <person name="Baldrian P."/>
            <person name="Spatafora J.W."/>
            <person name="Henrissat B."/>
            <person name="Nagy L.G."/>
            <person name="Aury J.M."/>
            <person name="Wincker P."/>
            <person name="Grigoriev I.V."/>
            <person name="Bonfante P."/>
            <person name="Martin F.M."/>
        </authorList>
    </citation>
    <scope>NUCLEOTIDE SEQUENCE [LARGE SCALE GENOMIC DNA]</scope>
    <source>
        <strain evidence="2 3">ATCC MYA-4762</strain>
    </source>
</reference>
<evidence type="ECO:0000313" key="3">
    <source>
        <dbReference type="Proteomes" id="UP000267821"/>
    </source>
</evidence>
<gene>
    <name evidence="2" type="ORF">L211DRAFT_595168</name>
</gene>
<keyword evidence="1" id="KW-0732">Signal</keyword>
<sequence length="94" mass="11279">MFSGFFQLLLIPWTVTKLFGNAIAPLELKGYHYHRRCVSMKSQWPPSLSSCRRGLRPYHLFWDWVRRVRVHRSQERYPGEPRWTFVDNAAETVL</sequence>